<keyword evidence="3" id="KW-1185">Reference proteome</keyword>
<dbReference type="OrthoDB" id="31125at2157"/>
<evidence type="ECO:0000313" key="3">
    <source>
        <dbReference type="Proteomes" id="UP000198775"/>
    </source>
</evidence>
<dbReference type="AlphaFoldDB" id="A0A1H8MJ60"/>
<gene>
    <name evidence="2" type="ORF">SAMN05216388_100916</name>
</gene>
<evidence type="ECO:0008006" key="4">
    <source>
        <dbReference type="Google" id="ProtNLM"/>
    </source>
</evidence>
<dbReference type="RefSeq" id="WP_211611325.1">
    <property type="nucleotide sequence ID" value="NZ_FOCX01000009.1"/>
</dbReference>
<organism evidence="2 3">
    <name type="scientific">Halorientalis persicus</name>
    <dbReference type="NCBI Taxonomy" id="1367881"/>
    <lineage>
        <taxon>Archaea</taxon>
        <taxon>Methanobacteriati</taxon>
        <taxon>Methanobacteriota</taxon>
        <taxon>Stenosarchaea group</taxon>
        <taxon>Halobacteria</taxon>
        <taxon>Halobacteriales</taxon>
        <taxon>Haloarculaceae</taxon>
        <taxon>Halorientalis</taxon>
    </lineage>
</organism>
<evidence type="ECO:0000256" key="1">
    <source>
        <dbReference type="SAM" id="MobiDB-lite"/>
    </source>
</evidence>
<dbReference type="SUPFAM" id="SSF56747">
    <property type="entry name" value="Prim-pol domain"/>
    <property type="match status" value="1"/>
</dbReference>
<evidence type="ECO:0000313" key="2">
    <source>
        <dbReference type="EMBL" id="SEO17313.1"/>
    </source>
</evidence>
<reference evidence="3" key="1">
    <citation type="submission" date="2016-10" db="EMBL/GenBank/DDBJ databases">
        <authorList>
            <person name="Varghese N."/>
            <person name="Submissions S."/>
        </authorList>
    </citation>
    <scope>NUCLEOTIDE SEQUENCE [LARGE SCALE GENOMIC DNA]</scope>
    <source>
        <strain evidence="3">IBRC-M 10043</strain>
    </source>
</reference>
<feature type="region of interest" description="Disordered" evidence="1">
    <location>
        <begin position="295"/>
        <end position="362"/>
    </location>
</feature>
<name>A0A1H8MJ60_9EURY</name>
<accession>A0A1H8MJ60</accession>
<dbReference type="Proteomes" id="UP000198775">
    <property type="component" value="Unassembled WGS sequence"/>
</dbReference>
<feature type="compositionally biased region" description="Low complexity" evidence="1">
    <location>
        <begin position="341"/>
        <end position="350"/>
    </location>
</feature>
<dbReference type="Gene3D" id="3.90.920.10">
    <property type="entry name" value="DNA primase, PRIM domain"/>
    <property type="match status" value="1"/>
</dbReference>
<sequence>MTWESSDPADIRSYYIDEFPEYREKLPNYIGPHTPTEYAIAFRDEHPVSGSGMPDRDFIRRSTWATDEDGSLQHKHFPLFSELLNFIQYPARYDPLQRIDADAQLVDPAVPGIDSDPVSAAVYYSATLHEGPWQLFIDIDAKDVAAERAADAYGEKATSLRDDELRRKAGIVDEPPAGKHYAFQDIRQSLEYGFTVKGILETQFNASVVEVRYSGQGCHVVGLDADSAHQYDTKARTVIATLIEEEFGIPIDAEVTPDRSRVMRLPYSLHSEVSRIVTPISSPDFDFREEATPEFLDTTHRGGHGGGGDSTKSTESDGADPDADGSGAMTPDGADEVLQESNSGGSDSSSTAHTKDNTTTNS</sequence>
<dbReference type="EMBL" id="FOCX01000009">
    <property type="protein sequence ID" value="SEO17313.1"/>
    <property type="molecule type" value="Genomic_DNA"/>
</dbReference>
<proteinExistence type="predicted"/>
<protein>
    <recommendedName>
        <fullName evidence="4">DNA primase</fullName>
    </recommendedName>
</protein>